<name>A0A8X7BVN6_9ARAC</name>
<comment type="caution">
    <text evidence="1">The sequence shown here is derived from an EMBL/GenBank/DDBJ whole genome shotgun (WGS) entry which is preliminary data.</text>
</comment>
<dbReference type="EMBL" id="BMAV01004185">
    <property type="protein sequence ID" value="GFY44327.1"/>
    <property type="molecule type" value="Genomic_DNA"/>
</dbReference>
<protein>
    <submittedName>
        <fullName evidence="1">Uncharacterized protein</fullName>
    </submittedName>
</protein>
<organism evidence="1 2">
    <name type="scientific">Trichonephila inaurata madagascariensis</name>
    <dbReference type="NCBI Taxonomy" id="2747483"/>
    <lineage>
        <taxon>Eukaryota</taxon>
        <taxon>Metazoa</taxon>
        <taxon>Ecdysozoa</taxon>
        <taxon>Arthropoda</taxon>
        <taxon>Chelicerata</taxon>
        <taxon>Arachnida</taxon>
        <taxon>Araneae</taxon>
        <taxon>Araneomorphae</taxon>
        <taxon>Entelegynae</taxon>
        <taxon>Araneoidea</taxon>
        <taxon>Nephilidae</taxon>
        <taxon>Trichonephila</taxon>
        <taxon>Trichonephila inaurata</taxon>
    </lineage>
</organism>
<gene>
    <name evidence="1" type="ORF">TNIN_400621</name>
</gene>
<proteinExistence type="predicted"/>
<dbReference type="AlphaFoldDB" id="A0A8X7BVN6"/>
<reference evidence="1" key="1">
    <citation type="submission" date="2020-08" db="EMBL/GenBank/DDBJ databases">
        <title>Multicomponent nature underlies the extraordinary mechanical properties of spider dragline silk.</title>
        <authorList>
            <person name="Kono N."/>
            <person name="Nakamura H."/>
            <person name="Mori M."/>
            <person name="Yoshida Y."/>
            <person name="Ohtoshi R."/>
            <person name="Malay A.D."/>
            <person name="Moran D.A.P."/>
            <person name="Tomita M."/>
            <person name="Numata K."/>
            <person name="Arakawa K."/>
        </authorList>
    </citation>
    <scope>NUCLEOTIDE SEQUENCE</scope>
</reference>
<evidence type="ECO:0000313" key="1">
    <source>
        <dbReference type="EMBL" id="GFY44327.1"/>
    </source>
</evidence>
<dbReference type="Proteomes" id="UP000886998">
    <property type="component" value="Unassembled WGS sequence"/>
</dbReference>
<evidence type="ECO:0000313" key="2">
    <source>
        <dbReference type="Proteomes" id="UP000886998"/>
    </source>
</evidence>
<sequence>MVHCYRVTDKQKKVKCIDDFLIPDMSTSPSTDILTLRRSFKASGFPGLIICTTCARVVCLCLCEQIEAQVSWLGCHRVRVSEDNESPTSSTSPPFVDRSVNDNLKYSPTNAFRFRLKRTVAPIFGCLYPFSEIIKDRIVHHYSSLQSVSLLINHLLFPDPMA</sequence>
<accession>A0A8X7BVN6</accession>
<keyword evidence="2" id="KW-1185">Reference proteome</keyword>